<keyword evidence="1" id="KW-0732">Signal</keyword>
<gene>
    <name evidence="5" type="ORF">DNK44_15105</name>
</gene>
<dbReference type="RefSeq" id="WP_131198381.1">
    <property type="nucleotide sequence ID" value="NZ_QJUL01000021.1"/>
</dbReference>
<dbReference type="Proteomes" id="UP000293172">
    <property type="component" value="Unassembled WGS sequence"/>
</dbReference>
<dbReference type="InterPro" id="IPR048331">
    <property type="entry name" value="PcRGLX/YetA_3rd"/>
</dbReference>
<feature type="signal peptide" evidence="1">
    <location>
        <begin position="1"/>
        <end position="26"/>
    </location>
</feature>
<dbReference type="PANTHER" id="PTHR40081:SF1">
    <property type="entry name" value="TAT PATHWAY SIGNAL SEQUENCE DOMAIN PROTEIN"/>
    <property type="match status" value="1"/>
</dbReference>
<dbReference type="InterPro" id="IPR048330">
    <property type="entry name" value="PcRGLX/YetA_2nd"/>
</dbReference>
<proteinExistence type="predicted"/>
<feature type="domain" description="PcRGLX/YetA-like C-terminal alpha/alpha toroid" evidence="4">
    <location>
        <begin position="492"/>
        <end position="912"/>
    </location>
</feature>
<sequence>MHDLTFSRRTFVKGSGLAALATPLLAAGALARSPGRGDSAPAGAALHWLAGELPPAFAGVTWGTPWAQGQVPGNSGFEIRDTAGRALPLQSWPLAWWPDGSLKWSAHALAPHSAPSERYGLQPVAAAETRGPSLVSESPESITVDTGALRCIIPRRGSLLIERILRRNQPALVAGELVLQVQGDPDQDEVLTRRYHSHVEQLDIEQHGPVRAVVTLRGAHRSDTPGLPALLPFTVRLYFYADSAAVRLMHTIVYDGDEQRDFIKGIGVRFGVPLDAPLHDRHVRFVSANGGLLREAVRGLSGLRRDPGPGVVAAQLAGQATPPLVSPVAEGLGYVPAFGSYRLLQAHPDAYSIAKRTASGQGWVQVASGERAAGVGYLGSPDGGVAFGLRNFWQSYPAQLDIEDAHRDLAQVTLWLWAPQAEPMDLRFYHDGLGQDSHARQREALDITYEDYEPGFGSPKGVARTSELQLEVLAATPSSEHLLAIAARIQEPPLLLASPERLHAAGVFGPAWSPIQPQRPGEDELEKQLAWYFDFYKGEVEQRKWYGFWDYGDVMHTYDGDRHVWRYDVGGYAWDNSELSTDLWLWYYFLRSGRADVFRMAEAMTRHTGEVDVHHLGPFAPLGSRHNVRHWGDSAKQLRVSTAANRRFLYYLTADERTGDLLREQVEALRTLRDVVPARKIGQRKAQDADKVNLFFGIDWGAIAAAWLTEWERTGDADIRQRLLDSMDSIAAQPHGFFSGSADMHIASGRFDRNDSGQLYVLHLSAVFGLAEICGELLQLLPAPAFERAWLDYCRLYNASPQEQRQALGEALPSTNLTQAHARLSAFAGNRLHDAALQRRAWQEFRTGAGGIARPNRRYRQIDTPAYLHPLREAEPVSLIDQHSDSGASANLSTNAVAQWGLTAMALLALAGPPPTLD</sequence>
<dbReference type="OrthoDB" id="262615at2"/>
<evidence type="ECO:0000313" key="6">
    <source>
        <dbReference type="Proteomes" id="UP000293172"/>
    </source>
</evidence>
<dbReference type="InterPro" id="IPR045793">
    <property type="entry name" value="PcRGLX/YetA-like"/>
</dbReference>
<dbReference type="PROSITE" id="PS51318">
    <property type="entry name" value="TAT"/>
    <property type="match status" value="1"/>
</dbReference>
<dbReference type="InterPro" id="IPR006311">
    <property type="entry name" value="TAT_signal"/>
</dbReference>
<evidence type="ECO:0000313" key="5">
    <source>
        <dbReference type="EMBL" id="TBU90561.1"/>
    </source>
</evidence>
<feature type="domain" description="PcRGLX/YetA-like N-terminal RIFT barrel" evidence="2">
    <location>
        <begin position="44"/>
        <end position="122"/>
    </location>
</feature>
<evidence type="ECO:0000259" key="4">
    <source>
        <dbReference type="Pfam" id="PF21346"/>
    </source>
</evidence>
<organism evidence="5 6">
    <name type="scientific">Phytopseudomonas dryadis</name>
    <dbReference type="NCBI Taxonomy" id="2487520"/>
    <lineage>
        <taxon>Bacteria</taxon>
        <taxon>Pseudomonadati</taxon>
        <taxon>Pseudomonadota</taxon>
        <taxon>Gammaproteobacteria</taxon>
        <taxon>Pseudomonadales</taxon>
        <taxon>Pseudomonadaceae</taxon>
        <taxon>Phytopseudomonas</taxon>
    </lineage>
</organism>
<evidence type="ECO:0000259" key="3">
    <source>
        <dbReference type="Pfam" id="PF21345"/>
    </source>
</evidence>
<accession>A0A4Q9R018</accession>
<feature type="domain" description="PcRGLX/YetA-like central beta-sandwich" evidence="3">
    <location>
        <begin position="135"/>
        <end position="486"/>
    </location>
</feature>
<dbReference type="Pfam" id="PF21346">
    <property type="entry name" value="PcRGLX_3rd"/>
    <property type="match status" value="1"/>
</dbReference>
<protein>
    <submittedName>
        <fullName evidence="5">Tat pathway signal sequence domain protein</fullName>
    </submittedName>
</protein>
<dbReference type="EMBL" id="QJUL01000021">
    <property type="protein sequence ID" value="TBU90561.1"/>
    <property type="molecule type" value="Genomic_DNA"/>
</dbReference>
<comment type="caution">
    <text evidence="5">The sequence shown here is derived from an EMBL/GenBank/DDBJ whole genome shotgun (WGS) entry which is preliminary data.</text>
</comment>
<dbReference type="PANTHER" id="PTHR40081">
    <property type="entry name" value="CONCANAVALIN A-LIKE LECTIN/GLUCANASE"/>
    <property type="match status" value="1"/>
</dbReference>
<evidence type="ECO:0000259" key="2">
    <source>
        <dbReference type="Pfam" id="PF19501"/>
    </source>
</evidence>
<dbReference type="AlphaFoldDB" id="A0A4Q9R018"/>
<reference evidence="5 6" key="1">
    <citation type="submission" date="2018-06" db="EMBL/GenBank/DDBJ databases">
        <title>Three novel Pseudomonas species isolated from symptomatic oak.</title>
        <authorList>
            <person name="Bueno-Gonzalez V."/>
            <person name="Brady C."/>
        </authorList>
    </citation>
    <scope>NUCLEOTIDE SEQUENCE [LARGE SCALE GENOMIC DNA]</scope>
    <source>
        <strain evidence="5 6">P6B</strain>
    </source>
</reference>
<dbReference type="Pfam" id="PF21345">
    <property type="entry name" value="PcRGLX_2nd"/>
    <property type="match status" value="1"/>
</dbReference>
<evidence type="ECO:0000256" key="1">
    <source>
        <dbReference type="SAM" id="SignalP"/>
    </source>
</evidence>
<dbReference type="InterPro" id="IPR048329">
    <property type="entry name" value="PcRGLX_1st"/>
</dbReference>
<name>A0A4Q9R018_9GAMM</name>
<feature type="chain" id="PRO_5020812834" evidence="1">
    <location>
        <begin position="27"/>
        <end position="918"/>
    </location>
</feature>
<dbReference type="Pfam" id="PF19501">
    <property type="entry name" value="PcRGLX_1st"/>
    <property type="match status" value="1"/>
</dbReference>